<dbReference type="KEGG" id="hel:HELO_3301C"/>
<dbReference type="Proteomes" id="UP000008707">
    <property type="component" value="Chromosome"/>
</dbReference>
<reference evidence="1" key="2">
    <citation type="submission" date="2010-05" db="EMBL/GenBank/DDBJ databases">
        <title>Revision and reannotation of the Halomonas elongata DSM 2581(T) genome.</title>
        <authorList>
            <person name="Pfeiffer F."/>
            <person name="Bagyan I."/>
            <person name="Alfaro-Espinoza G."/>
            <person name="Zamora-Lagos M.A."/>
            <person name="Habermann B."/>
            <person name="Oesterhelt D."/>
            <person name="Kunte H.J."/>
        </authorList>
    </citation>
    <scope>NUCLEOTIDE SEQUENCE</scope>
    <source>
        <strain evidence="1">Type strain: DSM 2581</strain>
    </source>
</reference>
<dbReference type="AlphaFoldDB" id="A0A1R4A4G1"/>
<evidence type="ECO:0000313" key="2">
    <source>
        <dbReference type="EMBL" id="WPU45772.1"/>
    </source>
</evidence>
<evidence type="ECO:0000313" key="1">
    <source>
        <dbReference type="EMBL" id="SJK83852.1"/>
    </source>
</evidence>
<protein>
    <submittedName>
        <fullName evidence="2">DNA-binding protein</fullName>
    </submittedName>
</protein>
<evidence type="ECO:0000313" key="3">
    <source>
        <dbReference type="Proteomes" id="UP000008707"/>
    </source>
</evidence>
<reference evidence="3" key="3">
    <citation type="journal article" date="2011" name="Environ. Microbiol.">
        <title>A blueprint of ectoine metabolism from the genome of the industrial producer Halomonas elongata DSM 2581(T).</title>
        <authorList>
            <person name="Schwibbert K."/>
            <person name="Marin-Sanguino A."/>
            <person name="Bagyan I."/>
            <person name="Heidrich G."/>
            <person name="Lentzen G."/>
            <person name="Seitz H."/>
            <person name="Rampp M."/>
            <person name="Schuster S.C."/>
            <person name="Klenk H.P."/>
            <person name="Pfeiffer F."/>
            <person name="Oesterhelt D."/>
            <person name="Kunte H.J."/>
        </authorList>
    </citation>
    <scope>NUCLEOTIDE SEQUENCE [LARGE SCALE GENOMIC DNA]</scope>
    <source>
        <strain evidence="3">ATCC 33173 / DSM 2581 / NBRC 15536 / NCIMB 2198 / 1H9</strain>
    </source>
</reference>
<dbReference type="EMBL" id="CP139472">
    <property type="protein sequence ID" value="WPU45772.1"/>
    <property type="molecule type" value="Genomic_DNA"/>
</dbReference>
<organism evidence="1 3">
    <name type="scientific">Halomonas elongata (strain ATCC 33173 / DSM 2581 / NBRC 15536 / NCIMB 2198 / 1H9)</name>
    <dbReference type="NCBI Taxonomy" id="768066"/>
    <lineage>
        <taxon>Bacteria</taxon>
        <taxon>Pseudomonadati</taxon>
        <taxon>Pseudomonadota</taxon>
        <taxon>Gammaproteobacteria</taxon>
        <taxon>Oceanospirillales</taxon>
        <taxon>Halomonadaceae</taxon>
        <taxon>Halomonas</taxon>
    </lineage>
</organism>
<dbReference type="GO" id="GO:0003677">
    <property type="term" value="F:DNA binding"/>
    <property type="evidence" value="ECO:0007669"/>
    <property type="project" value="UniProtKB-KW"/>
</dbReference>
<dbReference type="EMBL" id="FN869568">
    <property type="protein sequence ID" value="SJK83852.1"/>
    <property type="molecule type" value="Genomic_DNA"/>
</dbReference>
<gene>
    <name evidence="1" type="ORF">HELO_3301C</name>
    <name evidence="2" type="ORF">SR933_10895</name>
</gene>
<dbReference type="Proteomes" id="UP001322512">
    <property type="component" value="Chromosome"/>
</dbReference>
<name>A0A1R4A4G1_HALED</name>
<keyword evidence="2" id="KW-0238">DNA-binding</keyword>
<dbReference type="GeneID" id="91010683"/>
<proteinExistence type="predicted"/>
<dbReference type="RefSeq" id="WP_082995255.1">
    <property type="nucleotide sequence ID" value="NC_014532.2"/>
</dbReference>
<evidence type="ECO:0000313" key="4">
    <source>
        <dbReference type="Proteomes" id="UP001322512"/>
    </source>
</evidence>
<dbReference type="OrthoDB" id="8910937at2"/>
<keyword evidence="4" id="KW-1185">Reference proteome</keyword>
<accession>A0A1R4A4G1</accession>
<sequence length="70" mass="7984">MTTEEQLLERYGPLLSLVELSELLKRSPDGLRIALSSQSEFAVKWNSAKRKVGRRVYFRASDVAELIDES</sequence>
<reference evidence="2 4" key="4">
    <citation type="submission" date="2023-11" db="EMBL/GenBank/DDBJ databases">
        <title>MicrobeMod: A computational toolkit for identifying prokaryotic methylation and restriction-modification with nanopore sequencing.</title>
        <authorList>
            <person name="Crits-Christoph A."/>
            <person name="Kang S.C."/>
            <person name="Lee H."/>
            <person name="Ostrov N."/>
        </authorList>
    </citation>
    <scope>NUCLEOTIDE SEQUENCE [LARGE SCALE GENOMIC DNA]</scope>
    <source>
        <strain evidence="2 4">ATCC 33173</strain>
    </source>
</reference>
<reference evidence="1" key="1">
    <citation type="journal article" date="2010" name="Environ. Microbiol.">
        <title>A blueprint of ectoine metabolism from the genome of the industrial producer Halomonas elongata DSM 2581(T).</title>
        <authorList>
            <person name="Schwibbert K."/>
            <person name="Marin-Sanguino A."/>
            <person name="Bagyan I."/>
            <person name="Heidrich G."/>
            <person name="Lentzen G."/>
            <person name="Seitz H."/>
            <person name="Rampp M."/>
            <person name="Schuster S.C."/>
            <person name="Klenk H.P."/>
            <person name="Pfeiffer F."/>
            <person name="Oesterhelt D."/>
            <person name="Kunte H.J."/>
        </authorList>
    </citation>
    <scope>NUCLEOTIDE SEQUENCE</scope>
    <source>
        <strain evidence="1">Type strain: DSM 2581</strain>
    </source>
</reference>